<dbReference type="Proteomes" id="UP001234989">
    <property type="component" value="Chromosome 12"/>
</dbReference>
<organism evidence="1 2">
    <name type="scientific">Solanum verrucosum</name>
    <dbReference type="NCBI Taxonomy" id="315347"/>
    <lineage>
        <taxon>Eukaryota</taxon>
        <taxon>Viridiplantae</taxon>
        <taxon>Streptophyta</taxon>
        <taxon>Embryophyta</taxon>
        <taxon>Tracheophyta</taxon>
        <taxon>Spermatophyta</taxon>
        <taxon>Magnoliopsida</taxon>
        <taxon>eudicotyledons</taxon>
        <taxon>Gunneridae</taxon>
        <taxon>Pentapetalae</taxon>
        <taxon>asterids</taxon>
        <taxon>lamiids</taxon>
        <taxon>Solanales</taxon>
        <taxon>Solanaceae</taxon>
        <taxon>Solanoideae</taxon>
        <taxon>Solaneae</taxon>
        <taxon>Solanum</taxon>
    </lineage>
</organism>
<dbReference type="AlphaFoldDB" id="A0AAF0V504"/>
<protein>
    <submittedName>
        <fullName evidence="1">Uncharacterized protein</fullName>
    </submittedName>
</protein>
<gene>
    <name evidence="1" type="ORF">MTR67_051375</name>
</gene>
<keyword evidence="2" id="KW-1185">Reference proteome</keyword>
<feature type="non-terminal residue" evidence="1">
    <location>
        <position position="1"/>
    </location>
</feature>
<accession>A0AAF0V504</accession>
<dbReference type="EMBL" id="CP133623">
    <property type="protein sequence ID" value="WMV57990.1"/>
    <property type="molecule type" value="Genomic_DNA"/>
</dbReference>
<name>A0AAF0V504_SOLVR</name>
<reference evidence="1" key="1">
    <citation type="submission" date="2023-08" db="EMBL/GenBank/DDBJ databases">
        <title>A de novo genome assembly of Solanum verrucosum Schlechtendal, a Mexican diploid species geographically isolated from the other diploid A-genome species in potato relatives.</title>
        <authorList>
            <person name="Hosaka K."/>
        </authorList>
    </citation>
    <scope>NUCLEOTIDE SEQUENCE</scope>
    <source>
        <tissue evidence="1">Young leaves</tissue>
    </source>
</reference>
<evidence type="ECO:0000313" key="2">
    <source>
        <dbReference type="Proteomes" id="UP001234989"/>
    </source>
</evidence>
<proteinExistence type="predicted"/>
<evidence type="ECO:0000313" key="1">
    <source>
        <dbReference type="EMBL" id="WMV57990.1"/>
    </source>
</evidence>
<sequence>TSCRRSTREKRSSTRYSPNEYILLTNMGEPEGYDEVMLDTHRDPPLLLRRTELVHGVPPPARIVVLSFVVELVLHRMWSPLLLLALIGMEEMELGIGFEDSSHFPDFGS</sequence>